<feature type="active site" description="Charge relay system" evidence="5">
    <location>
        <position position="154"/>
    </location>
</feature>
<evidence type="ECO:0000256" key="4">
    <source>
        <dbReference type="ARBA" id="ARBA00022917"/>
    </source>
</evidence>
<dbReference type="InterPro" id="IPR036928">
    <property type="entry name" value="AS_sf"/>
</dbReference>
<dbReference type="HAMAP" id="MF_00120">
    <property type="entry name" value="GatA"/>
    <property type="match status" value="1"/>
</dbReference>
<keyword evidence="4 5" id="KW-0648">Protein biosynthesis</keyword>
<reference evidence="8 9" key="1">
    <citation type="journal article" date="2016" name="Nat. Commun.">
        <title>Thousands of microbial genomes shed light on interconnected biogeochemical processes in an aquifer system.</title>
        <authorList>
            <person name="Anantharaman K."/>
            <person name="Brown C.T."/>
            <person name="Hug L.A."/>
            <person name="Sharon I."/>
            <person name="Castelle C.J."/>
            <person name="Probst A.J."/>
            <person name="Thomas B.C."/>
            <person name="Singh A."/>
            <person name="Wilkins M.J."/>
            <person name="Karaoz U."/>
            <person name="Brodie E.L."/>
            <person name="Williams K.H."/>
            <person name="Hubbard S.S."/>
            <person name="Banfield J.F."/>
        </authorList>
    </citation>
    <scope>NUCLEOTIDE SEQUENCE [LARGE SCALE GENOMIC DNA]</scope>
</reference>
<dbReference type="SUPFAM" id="SSF75304">
    <property type="entry name" value="Amidase signature (AS) enzymes"/>
    <property type="match status" value="1"/>
</dbReference>
<keyword evidence="8" id="KW-0808">Transferase</keyword>
<dbReference type="Pfam" id="PF01425">
    <property type="entry name" value="Amidase"/>
    <property type="match status" value="1"/>
</dbReference>
<evidence type="ECO:0000256" key="6">
    <source>
        <dbReference type="SAM" id="MobiDB-lite"/>
    </source>
</evidence>
<organism evidence="8 9">
    <name type="scientific">Candidatus Azambacteria bacterium RIFCSPHIGHO2_02_46_12</name>
    <dbReference type="NCBI Taxonomy" id="1797295"/>
    <lineage>
        <taxon>Bacteria</taxon>
        <taxon>Candidatus Azamiibacteriota</taxon>
    </lineage>
</organism>
<keyword evidence="1 5" id="KW-0436">Ligase</keyword>
<keyword evidence="2 5" id="KW-0547">Nucleotide-binding</keyword>
<evidence type="ECO:0000313" key="9">
    <source>
        <dbReference type="Proteomes" id="UP000179184"/>
    </source>
</evidence>
<comment type="subunit">
    <text evidence="5">Heterotrimer of A, B and C subunits.</text>
</comment>
<dbReference type="Gene3D" id="3.90.1300.10">
    <property type="entry name" value="Amidase signature (AS) domain"/>
    <property type="match status" value="1"/>
</dbReference>
<protein>
    <recommendedName>
        <fullName evidence="5">Glutamyl-tRNA(Gln) amidotransferase subunit A</fullName>
        <shortName evidence="5">Glu-ADT subunit A</shortName>
        <ecNumber evidence="5">6.3.5.7</ecNumber>
    </recommendedName>
</protein>
<feature type="active site" description="Acyl-ester intermediate" evidence="5">
    <location>
        <position position="178"/>
    </location>
</feature>
<dbReference type="EMBL" id="MEYN01000008">
    <property type="protein sequence ID" value="OGD30976.1"/>
    <property type="molecule type" value="Genomic_DNA"/>
</dbReference>
<keyword evidence="3 5" id="KW-0067">ATP-binding</keyword>
<name>A0A1F5BK41_9BACT</name>
<dbReference type="GO" id="GO:0050567">
    <property type="term" value="F:glutaminyl-tRNA synthase (glutamine-hydrolyzing) activity"/>
    <property type="evidence" value="ECO:0007669"/>
    <property type="project" value="UniProtKB-UniRule"/>
</dbReference>
<dbReference type="GO" id="GO:0016740">
    <property type="term" value="F:transferase activity"/>
    <property type="evidence" value="ECO:0007669"/>
    <property type="project" value="UniProtKB-KW"/>
</dbReference>
<proteinExistence type="inferred from homology"/>
<dbReference type="PANTHER" id="PTHR11895:SF151">
    <property type="entry name" value="GLUTAMYL-TRNA(GLN) AMIDOTRANSFERASE SUBUNIT A"/>
    <property type="match status" value="1"/>
</dbReference>
<comment type="function">
    <text evidence="5">Allows the formation of correctly charged Gln-tRNA(Gln) through the transamidation of misacylated Glu-tRNA(Gln) in organisms which lack glutaminyl-tRNA synthetase. The reaction takes place in the presence of glutamine and ATP through an activated gamma-phospho-Glu-tRNA(Gln).</text>
</comment>
<dbReference type="EC" id="6.3.5.7" evidence="5"/>
<evidence type="ECO:0000256" key="2">
    <source>
        <dbReference type="ARBA" id="ARBA00022741"/>
    </source>
</evidence>
<dbReference type="GO" id="GO:0030956">
    <property type="term" value="C:glutamyl-tRNA(Gln) amidotransferase complex"/>
    <property type="evidence" value="ECO:0007669"/>
    <property type="project" value="InterPro"/>
</dbReference>
<evidence type="ECO:0000313" key="8">
    <source>
        <dbReference type="EMBL" id="OGD30976.1"/>
    </source>
</evidence>
<comment type="catalytic activity">
    <reaction evidence="5">
        <text>L-glutamyl-tRNA(Gln) + L-glutamine + ATP + H2O = L-glutaminyl-tRNA(Gln) + L-glutamate + ADP + phosphate + H(+)</text>
        <dbReference type="Rhea" id="RHEA:17521"/>
        <dbReference type="Rhea" id="RHEA-COMP:9681"/>
        <dbReference type="Rhea" id="RHEA-COMP:9684"/>
        <dbReference type="ChEBI" id="CHEBI:15377"/>
        <dbReference type="ChEBI" id="CHEBI:15378"/>
        <dbReference type="ChEBI" id="CHEBI:29985"/>
        <dbReference type="ChEBI" id="CHEBI:30616"/>
        <dbReference type="ChEBI" id="CHEBI:43474"/>
        <dbReference type="ChEBI" id="CHEBI:58359"/>
        <dbReference type="ChEBI" id="CHEBI:78520"/>
        <dbReference type="ChEBI" id="CHEBI:78521"/>
        <dbReference type="ChEBI" id="CHEBI:456216"/>
        <dbReference type="EC" id="6.3.5.7"/>
    </reaction>
</comment>
<feature type="domain" description="Amidase" evidence="7">
    <location>
        <begin position="24"/>
        <end position="467"/>
    </location>
</feature>
<dbReference type="PANTHER" id="PTHR11895">
    <property type="entry name" value="TRANSAMIDASE"/>
    <property type="match status" value="1"/>
</dbReference>
<sequence>MSLAKLTIKEAHEKLKKREISAVELTQAALKEIEKKDEKISAFLTLTSELALKQAKKVDEQIALGESISPLAGVPAAVKDNILIEDVKCTAASKILENYVAAYDATVIKKLKSAGAVFVGKTNMDEFAMGSSTENSAFKPTRNPVDTERVPGGSSGGSAAAVKADECVYALGSDTGGSIRQPAGFCGVVGLKPTYGAVSRYGLMAMASSLDQIGPLAKTAEDAAYIFEAISGPDENDATSQSKRPVFKADDVLSEPLNFKKLKIGIPKEYFVEGLEHETEKAVRGAIQKFEDAGAEVKEVSLPSTGYALACYYIIMPAEVSANLARYDGIKYGYSKPERDLFESYLATRHEGFGKEVRRRIMLGTYVLSSGYYDAYYLKAQKVRALIKKDFENAFKEVDVIMTPTSPSPAFKFGEKTDDPLAMYLADIYTVPVNLAGVPAISVPCREGSLPIGLQIIGRHFDEKTILQTALAYERI</sequence>
<dbReference type="Proteomes" id="UP000179184">
    <property type="component" value="Unassembled WGS sequence"/>
</dbReference>
<accession>A0A1F5BK41</accession>
<feature type="active site" description="Charge relay system" evidence="5">
    <location>
        <position position="79"/>
    </location>
</feature>
<feature type="region of interest" description="Disordered" evidence="6">
    <location>
        <begin position="133"/>
        <end position="157"/>
    </location>
</feature>
<dbReference type="GO" id="GO:0005524">
    <property type="term" value="F:ATP binding"/>
    <property type="evidence" value="ECO:0007669"/>
    <property type="project" value="UniProtKB-KW"/>
</dbReference>
<dbReference type="InterPro" id="IPR023631">
    <property type="entry name" value="Amidase_dom"/>
</dbReference>
<dbReference type="InterPro" id="IPR004412">
    <property type="entry name" value="GatA"/>
</dbReference>
<dbReference type="AlphaFoldDB" id="A0A1F5BK41"/>
<evidence type="ECO:0000256" key="3">
    <source>
        <dbReference type="ARBA" id="ARBA00022840"/>
    </source>
</evidence>
<evidence type="ECO:0000259" key="7">
    <source>
        <dbReference type="Pfam" id="PF01425"/>
    </source>
</evidence>
<gene>
    <name evidence="5 8" type="primary">gatA</name>
    <name evidence="8" type="ORF">A2W60_03390</name>
</gene>
<comment type="similarity">
    <text evidence="5">Belongs to the amidase family. GatA subfamily.</text>
</comment>
<dbReference type="InterPro" id="IPR000120">
    <property type="entry name" value="Amidase"/>
</dbReference>
<comment type="caution">
    <text evidence="8">The sequence shown here is derived from an EMBL/GenBank/DDBJ whole genome shotgun (WGS) entry which is preliminary data.</text>
</comment>
<dbReference type="GO" id="GO:0006412">
    <property type="term" value="P:translation"/>
    <property type="evidence" value="ECO:0007669"/>
    <property type="project" value="UniProtKB-UniRule"/>
</dbReference>
<evidence type="ECO:0000256" key="5">
    <source>
        <dbReference type="HAMAP-Rule" id="MF_00120"/>
    </source>
</evidence>
<dbReference type="NCBIfam" id="TIGR00132">
    <property type="entry name" value="gatA"/>
    <property type="match status" value="1"/>
</dbReference>
<evidence type="ECO:0000256" key="1">
    <source>
        <dbReference type="ARBA" id="ARBA00022598"/>
    </source>
</evidence>